<dbReference type="InterPro" id="IPR017930">
    <property type="entry name" value="Myb_dom"/>
</dbReference>
<dbReference type="Proteomes" id="UP000233551">
    <property type="component" value="Unassembled WGS sequence"/>
</dbReference>
<dbReference type="CDD" id="cd00167">
    <property type="entry name" value="SANT"/>
    <property type="match status" value="1"/>
</dbReference>
<feature type="compositionally biased region" description="Polar residues" evidence="6">
    <location>
        <begin position="413"/>
        <end position="430"/>
    </location>
</feature>
<feature type="domain" description="HTH myb-type" evidence="9">
    <location>
        <begin position="153"/>
        <end position="207"/>
    </location>
</feature>
<keyword evidence="2" id="KW-0805">Transcription regulation</keyword>
<dbReference type="Pfam" id="PF00249">
    <property type="entry name" value="Myb_DNA-binding"/>
    <property type="match status" value="1"/>
</dbReference>
<organism evidence="10 11">
    <name type="scientific">Punica granatum</name>
    <name type="common">Pomegranate</name>
    <dbReference type="NCBI Taxonomy" id="22663"/>
    <lineage>
        <taxon>Eukaryota</taxon>
        <taxon>Viridiplantae</taxon>
        <taxon>Streptophyta</taxon>
        <taxon>Embryophyta</taxon>
        <taxon>Tracheophyta</taxon>
        <taxon>Spermatophyta</taxon>
        <taxon>Magnoliopsida</taxon>
        <taxon>eudicotyledons</taxon>
        <taxon>Gunneridae</taxon>
        <taxon>Pentapetalae</taxon>
        <taxon>rosids</taxon>
        <taxon>malvids</taxon>
        <taxon>Myrtales</taxon>
        <taxon>Lythraceae</taxon>
        <taxon>Punica</taxon>
    </lineage>
</organism>
<evidence type="ECO:0000256" key="1">
    <source>
        <dbReference type="ARBA" id="ARBA00004123"/>
    </source>
</evidence>
<dbReference type="InterPro" id="IPR006447">
    <property type="entry name" value="Myb_dom_plants"/>
</dbReference>
<dbReference type="SUPFAM" id="SSF46689">
    <property type="entry name" value="Homeodomain-like"/>
    <property type="match status" value="1"/>
</dbReference>
<feature type="region of interest" description="Disordered" evidence="6">
    <location>
        <begin position="332"/>
        <end position="355"/>
    </location>
</feature>
<evidence type="ECO:0000259" key="8">
    <source>
        <dbReference type="PROSITE" id="PS51293"/>
    </source>
</evidence>
<keyword evidence="4" id="KW-0804">Transcription</keyword>
<evidence type="ECO:0000313" key="11">
    <source>
        <dbReference type="Proteomes" id="UP000233551"/>
    </source>
</evidence>
<evidence type="ECO:0000256" key="2">
    <source>
        <dbReference type="ARBA" id="ARBA00023015"/>
    </source>
</evidence>
<sequence length="846" mass="94636">MEPILSRFPEKSYEKLCRPTWRPPVYSQDKIFSTSSSGLFTVVSSSSSSALRAAGFKRAVDNLLGRFCVGGENLFLIFSLALLLRVVLQSFFRHFAAMVVEDQGEGTVSDTSHTVLVSGLSDSSKDEYSNRVNRLQETSLFNDHSPKIRKPYTMMKQREKWTEEEHQKFLEALKLYGRGWRKIEEHVGTKTAVQIRSHAQKFFSKVARESNDGTNGSVDSVEIPPPRPKRKPVHPYPRKSVNSPREAPISYRTELVAAKENLSPRSVLSVGGSESDTSGPLASDDHSGCPTPNSCSTYEKENGYPDKANTSSDSSPLSSFKLFGRTVVVTDITPKSSSPSDKENSSDLPDQKVGETRAPNQWNAQFLSSLVLEVPPSCSLQWSSYQGLPVVFFTPFNPSSLSDQDVKERSCTISDSESVTEAENKSSADINLSPRDSGKREAGRGFVPYKRRQSSVRLDLPTKSDGSYLSTINSIIAIAGSIYSRHGALIGEASYTQMRNNAPDPIGSELEVPDQGLLQYSCPKIILYRHQAAFHWCHRVWLYAFKFSQRFECQNWLDSLIDSLKRVLNRVATSLNEDSYVVSGVYEAIHENNVATYVLAVLAALFVRNHVPEVRLAPLVYDQVRHLQHPVSENYVEDGANACFSTLKSYSCFHQFCSTSGPLIELPDAWGVCHATCKGLEPEARHIVHQVPHLDLLLMNSCAPRMCLKYSNVSLKKVTEDFIGALSYSFSRMKNGSWFSSRSMSRNSPSLIHYLWKIASCSSLNSVVPYEKLDHEGSINHYHLHEFVRAKGDRLLVPFTDSFFGLLHHSCATQQVSLVMTTSRSSEILGHDIQYMRQIFSPLSFE</sequence>
<evidence type="ECO:0000259" key="7">
    <source>
        <dbReference type="PROSITE" id="PS50090"/>
    </source>
</evidence>
<feature type="region of interest" description="Disordered" evidence="6">
    <location>
        <begin position="266"/>
        <end position="317"/>
    </location>
</feature>
<gene>
    <name evidence="10" type="ORF">CRG98_016319</name>
</gene>
<feature type="compositionally biased region" description="Basic and acidic residues" evidence="6">
    <location>
        <begin position="340"/>
        <end position="355"/>
    </location>
</feature>
<feature type="domain" description="Myb-like" evidence="7">
    <location>
        <begin position="153"/>
        <end position="203"/>
    </location>
</feature>
<dbReference type="PROSITE" id="PS50090">
    <property type="entry name" value="MYB_LIKE"/>
    <property type="match status" value="1"/>
</dbReference>
<dbReference type="PROSITE" id="PS51294">
    <property type="entry name" value="HTH_MYB"/>
    <property type="match status" value="1"/>
</dbReference>
<dbReference type="GO" id="GO:0005634">
    <property type="term" value="C:nucleus"/>
    <property type="evidence" value="ECO:0007669"/>
    <property type="project" value="UniProtKB-SubCell"/>
</dbReference>
<dbReference type="PANTHER" id="PTHR12802">
    <property type="entry name" value="SWI/SNF COMPLEX-RELATED"/>
    <property type="match status" value="1"/>
</dbReference>
<dbReference type="NCBIfam" id="TIGR01557">
    <property type="entry name" value="myb_SHAQKYF"/>
    <property type="match status" value="1"/>
</dbReference>
<evidence type="ECO:0000256" key="5">
    <source>
        <dbReference type="ARBA" id="ARBA00023242"/>
    </source>
</evidence>
<keyword evidence="3" id="KW-0238">DNA-binding</keyword>
<evidence type="ECO:0000256" key="3">
    <source>
        <dbReference type="ARBA" id="ARBA00023125"/>
    </source>
</evidence>
<feature type="compositionally biased region" description="Basic residues" evidence="6">
    <location>
        <begin position="227"/>
        <end position="237"/>
    </location>
</feature>
<name>A0A2I0K447_PUNGR</name>
<protein>
    <submittedName>
        <fullName evidence="10">Uncharacterized protein</fullName>
    </submittedName>
</protein>
<dbReference type="InterPro" id="IPR001005">
    <property type="entry name" value="SANT/Myb"/>
</dbReference>
<feature type="region of interest" description="Disordered" evidence="6">
    <location>
        <begin position="413"/>
        <end position="446"/>
    </location>
</feature>
<evidence type="ECO:0000256" key="6">
    <source>
        <dbReference type="SAM" id="MobiDB-lite"/>
    </source>
</evidence>
<dbReference type="STRING" id="22663.A0A2I0K447"/>
<keyword evidence="5" id="KW-0539">Nucleus</keyword>
<comment type="caution">
    <text evidence="10">The sequence shown here is derived from an EMBL/GenBank/DDBJ whole genome shotgun (WGS) entry which is preliminary data.</text>
</comment>
<dbReference type="AlphaFoldDB" id="A0A2I0K447"/>
<dbReference type="FunFam" id="1.10.10.60:FF:000023">
    <property type="entry name" value="protein REVEILLE 6 isoform X1"/>
    <property type="match status" value="1"/>
</dbReference>
<dbReference type="InterPro" id="IPR017884">
    <property type="entry name" value="SANT_dom"/>
</dbReference>
<dbReference type="PROSITE" id="PS51293">
    <property type="entry name" value="SANT"/>
    <property type="match status" value="1"/>
</dbReference>
<dbReference type="GO" id="GO:0003677">
    <property type="term" value="F:DNA binding"/>
    <property type="evidence" value="ECO:0007669"/>
    <property type="project" value="UniProtKB-KW"/>
</dbReference>
<dbReference type="SMART" id="SM00717">
    <property type="entry name" value="SANT"/>
    <property type="match status" value="1"/>
</dbReference>
<comment type="subcellular location">
    <subcellularLocation>
        <location evidence="1">Nucleus</location>
    </subcellularLocation>
</comment>
<evidence type="ECO:0000256" key="4">
    <source>
        <dbReference type="ARBA" id="ARBA00023163"/>
    </source>
</evidence>
<feature type="region of interest" description="Disordered" evidence="6">
    <location>
        <begin position="207"/>
        <end position="247"/>
    </location>
</feature>
<dbReference type="InterPro" id="IPR009057">
    <property type="entry name" value="Homeodomain-like_sf"/>
</dbReference>
<accession>A0A2I0K447</accession>
<feature type="domain" description="SANT" evidence="8">
    <location>
        <begin position="156"/>
        <end position="207"/>
    </location>
</feature>
<dbReference type="EMBL" id="PGOL01000893">
    <property type="protein sequence ID" value="PKI63328.1"/>
    <property type="molecule type" value="Genomic_DNA"/>
</dbReference>
<dbReference type="GO" id="GO:0010468">
    <property type="term" value="P:regulation of gene expression"/>
    <property type="evidence" value="ECO:0007669"/>
    <property type="project" value="UniProtKB-ARBA"/>
</dbReference>
<reference evidence="10 11" key="1">
    <citation type="submission" date="2017-11" db="EMBL/GenBank/DDBJ databases">
        <title>De-novo sequencing of pomegranate (Punica granatum L.) genome.</title>
        <authorList>
            <person name="Akparov Z."/>
            <person name="Amiraslanov A."/>
            <person name="Hajiyeva S."/>
            <person name="Abbasov M."/>
            <person name="Kaur K."/>
            <person name="Hamwieh A."/>
            <person name="Solovyev V."/>
            <person name="Salamov A."/>
            <person name="Braich B."/>
            <person name="Kosarev P."/>
            <person name="Mahmoud A."/>
            <person name="Hajiyev E."/>
            <person name="Babayeva S."/>
            <person name="Izzatullayeva V."/>
            <person name="Mammadov A."/>
            <person name="Mammadov A."/>
            <person name="Sharifova S."/>
            <person name="Ojaghi J."/>
            <person name="Eynullazada K."/>
            <person name="Bayramov B."/>
            <person name="Abdulazimova A."/>
            <person name="Shahmuradov I."/>
        </authorList>
    </citation>
    <scope>NUCLEOTIDE SEQUENCE [LARGE SCALE GENOMIC DNA]</scope>
    <source>
        <strain evidence="11">cv. AG2017</strain>
        <tissue evidence="10">Leaf</tissue>
    </source>
</reference>
<dbReference type="PANTHER" id="PTHR12802:SF175">
    <property type="entry name" value="PROTEIN REVEILLE 2"/>
    <property type="match status" value="1"/>
</dbReference>
<evidence type="ECO:0000313" key="10">
    <source>
        <dbReference type="EMBL" id="PKI63328.1"/>
    </source>
</evidence>
<keyword evidence="11" id="KW-1185">Reference proteome</keyword>
<proteinExistence type="predicted"/>
<dbReference type="Gene3D" id="1.10.10.60">
    <property type="entry name" value="Homeodomain-like"/>
    <property type="match status" value="1"/>
</dbReference>
<evidence type="ECO:0000259" key="9">
    <source>
        <dbReference type="PROSITE" id="PS51294"/>
    </source>
</evidence>